<dbReference type="EnsemblMetazoa" id="RPRC005623-RA">
    <property type="protein sequence ID" value="RPRC005623-PA"/>
    <property type="gene ID" value="RPRC005623"/>
</dbReference>
<dbReference type="AlphaFoldDB" id="T1HNJ9"/>
<keyword evidence="5" id="KW-1185">Reference proteome</keyword>
<dbReference type="CDD" id="cd20815">
    <property type="entry name" value="C1_p190RhoGEF-like"/>
    <property type="match status" value="1"/>
</dbReference>
<dbReference type="GO" id="GO:0035023">
    <property type="term" value="P:regulation of Rho protein signal transduction"/>
    <property type="evidence" value="ECO:0007669"/>
    <property type="project" value="TreeGrafter"/>
</dbReference>
<dbReference type="GO" id="GO:0046872">
    <property type="term" value="F:metal ion binding"/>
    <property type="evidence" value="ECO:0007669"/>
    <property type="project" value="UniProtKB-KW"/>
</dbReference>
<sequence length="146" mass="16071">MVGCRGCQLGMMESEDDEEMTALLDVDKHLPTSHYFTHKENRASVFYKDKVKKVTHQWVTVCCGNSQLCDFCSKSLTNKPSVYCDNCSATVHQHSCKDSIADCKGRGIKVIGKNVAHVTKSGGKRGSNSNQSGSPCRPTQHTDMVL</sequence>
<dbReference type="PANTHER" id="PTHR13944">
    <property type="entry name" value="AGAP007712-PA"/>
    <property type="match status" value="1"/>
</dbReference>
<evidence type="ECO:0000313" key="5">
    <source>
        <dbReference type="Proteomes" id="UP000015103"/>
    </source>
</evidence>
<dbReference type="InParanoid" id="T1HNJ9"/>
<accession>T1HNJ9</accession>
<keyword evidence="1" id="KW-0479">Metal-binding</keyword>
<dbReference type="PANTHER" id="PTHR13944:SF21">
    <property type="entry name" value="CYSTS, ISOFORM C"/>
    <property type="match status" value="1"/>
</dbReference>
<protein>
    <submittedName>
        <fullName evidence="4">Phorbol-ester/DAG-type domain-containing protein</fullName>
    </submittedName>
</protein>
<dbReference type="VEuPathDB" id="VectorBase:RPRC005623"/>
<dbReference type="SUPFAM" id="SSF57889">
    <property type="entry name" value="Cysteine-rich domain"/>
    <property type="match status" value="1"/>
</dbReference>
<feature type="compositionally biased region" description="Polar residues" evidence="3">
    <location>
        <begin position="126"/>
        <end position="146"/>
    </location>
</feature>
<organism evidence="4 5">
    <name type="scientific">Rhodnius prolixus</name>
    <name type="common">Triatomid bug</name>
    <dbReference type="NCBI Taxonomy" id="13249"/>
    <lineage>
        <taxon>Eukaryota</taxon>
        <taxon>Metazoa</taxon>
        <taxon>Ecdysozoa</taxon>
        <taxon>Arthropoda</taxon>
        <taxon>Hexapoda</taxon>
        <taxon>Insecta</taxon>
        <taxon>Pterygota</taxon>
        <taxon>Neoptera</taxon>
        <taxon>Paraneoptera</taxon>
        <taxon>Hemiptera</taxon>
        <taxon>Heteroptera</taxon>
        <taxon>Panheteroptera</taxon>
        <taxon>Cimicomorpha</taxon>
        <taxon>Reduviidae</taxon>
        <taxon>Triatominae</taxon>
        <taxon>Rhodnius</taxon>
    </lineage>
</organism>
<dbReference type="EMBL" id="ACPB03007704">
    <property type="status" value="NOT_ANNOTATED_CDS"/>
    <property type="molecule type" value="Genomic_DNA"/>
</dbReference>
<reference evidence="4" key="1">
    <citation type="submission" date="2015-05" db="UniProtKB">
        <authorList>
            <consortium name="EnsemblMetazoa"/>
        </authorList>
    </citation>
    <scope>IDENTIFICATION</scope>
</reference>
<dbReference type="PROSITE" id="PS50081">
    <property type="entry name" value="ZF_DAG_PE_2"/>
    <property type="match status" value="1"/>
</dbReference>
<name>T1HNJ9_RHOPR</name>
<evidence type="ECO:0000313" key="4">
    <source>
        <dbReference type="EnsemblMetazoa" id="RPRC005623-PA"/>
    </source>
</evidence>
<dbReference type="Proteomes" id="UP000015103">
    <property type="component" value="Unassembled WGS sequence"/>
</dbReference>
<evidence type="ECO:0000256" key="2">
    <source>
        <dbReference type="ARBA" id="ARBA00022833"/>
    </source>
</evidence>
<dbReference type="HOGENOM" id="CLU_1779712_0_0_1"/>
<dbReference type="InterPro" id="IPR051632">
    <property type="entry name" value="Rho_GEF"/>
</dbReference>
<dbReference type="EMBL" id="ACPB03007703">
    <property type="status" value="NOT_ANNOTATED_CDS"/>
    <property type="molecule type" value="Genomic_DNA"/>
</dbReference>
<keyword evidence="2" id="KW-0862">Zinc</keyword>
<dbReference type="InterPro" id="IPR046349">
    <property type="entry name" value="C1-like_sf"/>
</dbReference>
<dbReference type="InterPro" id="IPR002219">
    <property type="entry name" value="PKC_DAG/PE"/>
</dbReference>
<dbReference type="STRING" id="13249.T1HNJ9"/>
<evidence type="ECO:0000256" key="3">
    <source>
        <dbReference type="SAM" id="MobiDB-lite"/>
    </source>
</evidence>
<evidence type="ECO:0000256" key="1">
    <source>
        <dbReference type="ARBA" id="ARBA00022723"/>
    </source>
</evidence>
<proteinExistence type="predicted"/>
<feature type="region of interest" description="Disordered" evidence="3">
    <location>
        <begin position="119"/>
        <end position="146"/>
    </location>
</feature>